<dbReference type="Gene3D" id="3.40.50.2000">
    <property type="entry name" value="Glycogen Phosphorylase B"/>
    <property type="match status" value="1"/>
</dbReference>
<dbReference type="GO" id="GO:0016020">
    <property type="term" value="C:membrane"/>
    <property type="evidence" value="ECO:0007669"/>
    <property type="project" value="UniProtKB-SubCell"/>
</dbReference>
<name>A0A2M7SB09_9BACT</name>
<dbReference type="Pfam" id="PF04101">
    <property type="entry name" value="Glyco_tran_28_C"/>
    <property type="match status" value="1"/>
</dbReference>
<comment type="similarity">
    <text evidence="2">Belongs to the glycosyltransferase 28 family.</text>
</comment>
<reference evidence="8" key="1">
    <citation type="submission" date="2017-09" db="EMBL/GenBank/DDBJ databases">
        <title>Depth-based differentiation of microbial function through sediment-hosted aquifers and enrichment of novel symbionts in the deep terrestrial subsurface.</title>
        <authorList>
            <person name="Probst A.J."/>
            <person name="Ladd B."/>
            <person name="Jarett J.K."/>
            <person name="Geller-Mcgrath D.E."/>
            <person name="Sieber C.M.K."/>
            <person name="Emerson J.B."/>
            <person name="Anantharaman K."/>
            <person name="Thomas B.C."/>
            <person name="Malmstrom R."/>
            <person name="Stieglmeier M."/>
            <person name="Klingl A."/>
            <person name="Woyke T."/>
            <person name="Ryan C.M."/>
            <person name="Banfield J.F."/>
        </authorList>
    </citation>
    <scope>NUCLEOTIDE SEQUENCE [LARGE SCALE GENOMIC DNA]</scope>
</reference>
<accession>A0A2M7SB09</accession>
<protein>
    <recommendedName>
        <fullName evidence="9">Galactosyldiacylglycerol synthase</fullName>
    </recommendedName>
</protein>
<dbReference type="SUPFAM" id="SSF53756">
    <property type="entry name" value="UDP-Glycosyltransferase/glycogen phosphorylase"/>
    <property type="match status" value="1"/>
</dbReference>
<evidence type="ECO:0000256" key="1">
    <source>
        <dbReference type="ARBA" id="ARBA00004370"/>
    </source>
</evidence>
<organism evidence="7 8">
    <name type="scientific">Candidatus Desantisbacteria bacterium CG_4_10_14_0_8_um_filter_48_22</name>
    <dbReference type="NCBI Taxonomy" id="1974543"/>
    <lineage>
        <taxon>Bacteria</taxon>
        <taxon>Candidatus Desantisiibacteriota</taxon>
    </lineage>
</organism>
<keyword evidence="3" id="KW-0328">Glycosyltransferase</keyword>
<evidence type="ECO:0000259" key="5">
    <source>
        <dbReference type="Pfam" id="PF04101"/>
    </source>
</evidence>
<dbReference type="Pfam" id="PF06925">
    <property type="entry name" value="MGDG_synth"/>
    <property type="match status" value="1"/>
</dbReference>
<proteinExistence type="inferred from homology"/>
<evidence type="ECO:0000256" key="2">
    <source>
        <dbReference type="ARBA" id="ARBA00006962"/>
    </source>
</evidence>
<dbReference type="PANTHER" id="PTHR43025">
    <property type="entry name" value="MONOGALACTOSYLDIACYLGLYCEROL SYNTHASE"/>
    <property type="match status" value="1"/>
</dbReference>
<sequence length="454" mass="50919">MSKGKILLLASFIGSGHKKAAEAVELALKEKSGSIDVKLVNFFEFASPGVSKAISNLYFKLLHSNPRTWGYLYDPREGKARVAELMGIRGLWEGARMKRSFEIGFDKEVEKDLSEALSDVSTGAMGMRELLEFLGAKPEIAEKIYDEKNDRFLFPYSLIGRKIRLLRKLGSFLYTRMKQLLLEYDPGAVVCTQVLPCMFVDRIKAREGLKVPLIAVLTDFGLHSYWCKPNVDAFVVPCPEVAEMLSAKGVVKEHTHDFGIPIDRKFISRKNKLEMREKLGFNPQLFTVLIMGGGTGFLVDLSAAVRMWEKEGLPFQLAVIAGENEELKIRLEDLRLKMKIPVFIYSFINNVEELMAASDIIITKPGGLSITESMISYLPMVLVKVIQGQEENNLRYLLKKRAAVVAGTGRKIGRIVRDLYKSPEELSGLWRRARGLVNADSASKIADLILSYLG</sequence>
<feature type="domain" description="Glycosyl transferase family 28 C-terminal" evidence="5">
    <location>
        <begin position="287"/>
        <end position="406"/>
    </location>
</feature>
<dbReference type="GO" id="GO:0016758">
    <property type="term" value="F:hexosyltransferase activity"/>
    <property type="evidence" value="ECO:0007669"/>
    <property type="project" value="InterPro"/>
</dbReference>
<evidence type="ECO:0008006" key="9">
    <source>
        <dbReference type="Google" id="ProtNLM"/>
    </source>
</evidence>
<feature type="domain" description="Diacylglycerol glucosyltransferase N-terminal" evidence="6">
    <location>
        <begin position="164"/>
        <end position="262"/>
    </location>
</feature>
<evidence type="ECO:0000256" key="3">
    <source>
        <dbReference type="ARBA" id="ARBA00022676"/>
    </source>
</evidence>
<evidence type="ECO:0000313" key="8">
    <source>
        <dbReference type="Proteomes" id="UP000229307"/>
    </source>
</evidence>
<evidence type="ECO:0000313" key="7">
    <source>
        <dbReference type="EMBL" id="PIZ16681.1"/>
    </source>
</evidence>
<keyword evidence="4" id="KW-0808">Transferase</keyword>
<dbReference type="InterPro" id="IPR009695">
    <property type="entry name" value="Diacylglyc_glucosyltr_N"/>
</dbReference>
<comment type="subcellular location">
    <subcellularLocation>
        <location evidence="1">Membrane</location>
    </subcellularLocation>
</comment>
<dbReference type="Proteomes" id="UP000229307">
    <property type="component" value="Unassembled WGS sequence"/>
</dbReference>
<evidence type="ECO:0000259" key="6">
    <source>
        <dbReference type="Pfam" id="PF06925"/>
    </source>
</evidence>
<dbReference type="InterPro" id="IPR007235">
    <property type="entry name" value="Glyco_trans_28_C"/>
</dbReference>
<gene>
    <name evidence="7" type="ORF">COY52_06465</name>
</gene>
<dbReference type="PANTHER" id="PTHR43025:SF3">
    <property type="entry name" value="MONOGALACTOSYLDIACYLGLYCEROL SYNTHASE 1, CHLOROPLASTIC"/>
    <property type="match status" value="1"/>
</dbReference>
<dbReference type="GO" id="GO:0009247">
    <property type="term" value="P:glycolipid biosynthetic process"/>
    <property type="evidence" value="ECO:0007669"/>
    <property type="project" value="InterPro"/>
</dbReference>
<comment type="caution">
    <text evidence="7">The sequence shown here is derived from an EMBL/GenBank/DDBJ whole genome shotgun (WGS) entry which is preliminary data.</text>
</comment>
<dbReference type="EMBL" id="PFMR01000171">
    <property type="protein sequence ID" value="PIZ16681.1"/>
    <property type="molecule type" value="Genomic_DNA"/>
</dbReference>
<dbReference type="AlphaFoldDB" id="A0A2M7SB09"/>
<evidence type="ECO:0000256" key="4">
    <source>
        <dbReference type="ARBA" id="ARBA00022679"/>
    </source>
</evidence>
<dbReference type="InterPro" id="IPR050519">
    <property type="entry name" value="Glycosyltransf_28_UgtP"/>
</dbReference>